<comment type="caution">
    <text evidence="9">The sequence shown here is derived from an EMBL/GenBank/DDBJ whole genome shotgun (WGS) entry which is preliminary data.</text>
</comment>
<dbReference type="CDD" id="cd06262">
    <property type="entry name" value="metallo-hydrolase-like_MBL-fold"/>
    <property type="match status" value="1"/>
</dbReference>
<dbReference type="SMART" id="SM00849">
    <property type="entry name" value="Lactamase_B"/>
    <property type="match status" value="1"/>
</dbReference>
<evidence type="ECO:0000259" key="8">
    <source>
        <dbReference type="SMART" id="SM00849"/>
    </source>
</evidence>
<dbReference type="InterPro" id="IPR001279">
    <property type="entry name" value="Metallo-B-lactamas"/>
</dbReference>
<dbReference type="InterPro" id="IPR036866">
    <property type="entry name" value="RibonucZ/Hydroxyglut_hydro"/>
</dbReference>
<accession>A0ABW4YIV2</accession>
<comment type="function">
    <text evidence="6">Counteracts the endogenous Pycsar antiviral defense system. Phosphodiesterase that enables metal-dependent hydrolysis of host cyclic nucleotide Pycsar defense signals such as cCMP and cUMP.</text>
</comment>
<dbReference type="InterPro" id="IPR051453">
    <property type="entry name" value="MBL_Glyoxalase_II"/>
</dbReference>
<dbReference type="Proteomes" id="UP001597362">
    <property type="component" value="Unassembled WGS sequence"/>
</dbReference>
<evidence type="ECO:0000256" key="1">
    <source>
        <dbReference type="ARBA" id="ARBA00001947"/>
    </source>
</evidence>
<evidence type="ECO:0000256" key="6">
    <source>
        <dbReference type="ARBA" id="ARBA00034301"/>
    </source>
</evidence>
<proteinExistence type="predicted"/>
<evidence type="ECO:0000256" key="2">
    <source>
        <dbReference type="ARBA" id="ARBA00022723"/>
    </source>
</evidence>
<feature type="domain" description="Metallo-beta-lactamase" evidence="8">
    <location>
        <begin position="21"/>
        <end position="198"/>
    </location>
</feature>
<sequence length="217" mass="24021">MENKQQQITFTVETYELGPLQTNCYVLIAPDNKAVIVDPGMNPARLLERIKGLQVEAILLTHAHFDHMGGVEQVRVAAKCPVYLHTLEADWLTDAKKNGSMRWSDVTPPLTTAPAEYDLADRQTLQLIGHTFKVLHTPGHSPGSVSFVCGEHIFSGDVLFRMSIGRTDLPGGKETDLYHSIQSKLYPLADATVVYPGHGPKTTIGFEKQNNPYVRQA</sequence>
<keyword evidence="4" id="KW-0862">Zinc</keyword>
<keyword evidence="3" id="KW-0378">Hydrolase</keyword>
<keyword evidence="10" id="KW-1185">Reference proteome</keyword>
<evidence type="ECO:0000256" key="3">
    <source>
        <dbReference type="ARBA" id="ARBA00022801"/>
    </source>
</evidence>
<name>A0ABW4YIV2_9BACL</name>
<comment type="catalytic activity">
    <reaction evidence="5">
        <text>3',5'-cyclic CMP + H2O = CMP + H(+)</text>
        <dbReference type="Rhea" id="RHEA:72675"/>
        <dbReference type="ChEBI" id="CHEBI:15377"/>
        <dbReference type="ChEBI" id="CHEBI:15378"/>
        <dbReference type="ChEBI" id="CHEBI:58003"/>
        <dbReference type="ChEBI" id="CHEBI:60377"/>
    </reaction>
    <physiologicalReaction direction="left-to-right" evidence="5">
        <dbReference type="Rhea" id="RHEA:72676"/>
    </physiologicalReaction>
</comment>
<dbReference type="Pfam" id="PF00753">
    <property type="entry name" value="Lactamase_B"/>
    <property type="match status" value="1"/>
</dbReference>
<dbReference type="Gene3D" id="3.60.15.10">
    <property type="entry name" value="Ribonuclease Z/Hydroxyacylglutathione hydrolase-like"/>
    <property type="match status" value="1"/>
</dbReference>
<reference evidence="10" key="1">
    <citation type="journal article" date="2019" name="Int. J. Syst. Evol. Microbiol.">
        <title>The Global Catalogue of Microorganisms (GCM) 10K type strain sequencing project: providing services to taxonomists for standard genome sequencing and annotation.</title>
        <authorList>
            <consortium name="The Broad Institute Genomics Platform"/>
            <consortium name="The Broad Institute Genome Sequencing Center for Infectious Disease"/>
            <person name="Wu L."/>
            <person name="Ma J."/>
        </authorList>
    </citation>
    <scope>NUCLEOTIDE SEQUENCE [LARGE SCALE GENOMIC DNA]</scope>
    <source>
        <strain evidence="10">GH52</strain>
    </source>
</reference>
<comment type="catalytic activity">
    <reaction evidence="7">
        <text>3',5'-cyclic UMP + H2O = UMP + H(+)</text>
        <dbReference type="Rhea" id="RHEA:70575"/>
        <dbReference type="ChEBI" id="CHEBI:15377"/>
        <dbReference type="ChEBI" id="CHEBI:15378"/>
        <dbReference type="ChEBI" id="CHEBI:57865"/>
        <dbReference type="ChEBI" id="CHEBI:184387"/>
    </reaction>
    <physiologicalReaction direction="left-to-right" evidence="7">
        <dbReference type="Rhea" id="RHEA:70576"/>
    </physiologicalReaction>
</comment>
<organism evidence="9 10">
    <name type="scientific">Paenibacillus yanchengensis</name>
    <dbReference type="NCBI Taxonomy" id="2035833"/>
    <lineage>
        <taxon>Bacteria</taxon>
        <taxon>Bacillati</taxon>
        <taxon>Bacillota</taxon>
        <taxon>Bacilli</taxon>
        <taxon>Bacillales</taxon>
        <taxon>Paenibacillaceae</taxon>
        <taxon>Paenibacillus</taxon>
    </lineage>
</organism>
<comment type="cofactor">
    <cofactor evidence="1">
        <name>Zn(2+)</name>
        <dbReference type="ChEBI" id="CHEBI:29105"/>
    </cofactor>
</comment>
<gene>
    <name evidence="9" type="ORF">ACFSJH_06705</name>
</gene>
<dbReference type="RefSeq" id="WP_377770570.1">
    <property type="nucleotide sequence ID" value="NZ_JBHUHO010000017.1"/>
</dbReference>
<dbReference type="PANTHER" id="PTHR46233:SF3">
    <property type="entry name" value="HYDROXYACYLGLUTATHIONE HYDROLASE GLOC"/>
    <property type="match status" value="1"/>
</dbReference>
<evidence type="ECO:0000256" key="5">
    <source>
        <dbReference type="ARBA" id="ARBA00034221"/>
    </source>
</evidence>
<dbReference type="SUPFAM" id="SSF56281">
    <property type="entry name" value="Metallo-hydrolase/oxidoreductase"/>
    <property type="match status" value="1"/>
</dbReference>
<evidence type="ECO:0000256" key="7">
    <source>
        <dbReference type="ARBA" id="ARBA00048505"/>
    </source>
</evidence>
<evidence type="ECO:0000313" key="9">
    <source>
        <dbReference type="EMBL" id="MFD2115424.1"/>
    </source>
</evidence>
<dbReference type="EMBL" id="JBHUHO010000017">
    <property type="protein sequence ID" value="MFD2115424.1"/>
    <property type="molecule type" value="Genomic_DNA"/>
</dbReference>
<protein>
    <submittedName>
        <fullName evidence="9">MBL fold metallo-hydrolase</fullName>
    </submittedName>
</protein>
<evidence type="ECO:0000256" key="4">
    <source>
        <dbReference type="ARBA" id="ARBA00022833"/>
    </source>
</evidence>
<keyword evidence="2" id="KW-0479">Metal-binding</keyword>
<dbReference type="PANTHER" id="PTHR46233">
    <property type="entry name" value="HYDROXYACYLGLUTATHIONE HYDROLASE GLOC"/>
    <property type="match status" value="1"/>
</dbReference>
<evidence type="ECO:0000313" key="10">
    <source>
        <dbReference type="Proteomes" id="UP001597362"/>
    </source>
</evidence>